<dbReference type="InterPro" id="IPR029026">
    <property type="entry name" value="tRNA_m1G_MTases_N"/>
</dbReference>
<dbReference type="InterPro" id="IPR004441">
    <property type="entry name" value="rRNA_MeTrfase_TrmH"/>
</dbReference>
<dbReference type="SUPFAM" id="SSF75217">
    <property type="entry name" value="alpha/beta knot"/>
    <property type="match status" value="1"/>
</dbReference>
<dbReference type="GO" id="GO:0005829">
    <property type="term" value="C:cytosol"/>
    <property type="evidence" value="ECO:0007669"/>
    <property type="project" value="TreeGrafter"/>
</dbReference>
<dbReference type="SUPFAM" id="SSF55315">
    <property type="entry name" value="L30e-like"/>
    <property type="match status" value="1"/>
</dbReference>
<dbReference type="NCBIfam" id="TIGR00186">
    <property type="entry name" value="rRNA_methyl_3"/>
    <property type="match status" value="1"/>
</dbReference>
<keyword evidence="2 4" id="KW-0808">Transferase</keyword>
<name>A0A3Q9FN97_9BACT</name>
<dbReference type="Pfam" id="PF00588">
    <property type="entry name" value="SpoU_methylase"/>
    <property type="match status" value="1"/>
</dbReference>
<dbReference type="InterPro" id="IPR013123">
    <property type="entry name" value="SpoU_subst-bd"/>
</dbReference>
<protein>
    <submittedName>
        <fullName evidence="4">23S rRNA (Guanosine(2251)-2'-O)-methyltransferase RlmB</fullName>
    </submittedName>
</protein>
<dbReference type="PANTHER" id="PTHR46429">
    <property type="entry name" value="23S RRNA (GUANOSINE-2'-O-)-METHYLTRANSFERASE RLMB"/>
    <property type="match status" value="1"/>
</dbReference>
<evidence type="ECO:0000313" key="5">
    <source>
        <dbReference type="Proteomes" id="UP000267268"/>
    </source>
</evidence>
<dbReference type="Proteomes" id="UP000267268">
    <property type="component" value="Chromosome 1"/>
</dbReference>
<dbReference type="Gene3D" id="3.30.1330.30">
    <property type="match status" value="1"/>
</dbReference>
<dbReference type="InterPro" id="IPR001537">
    <property type="entry name" value="SpoU_MeTrfase"/>
</dbReference>
<dbReference type="PANTHER" id="PTHR46429:SF1">
    <property type="entry name" value="23S RRNA (GUANOSINE-2'-O-)-METHYLTRANSFERASE RLMB"/>
    <property type="match status" value="1"/>
</dbReference>
<dbReference type="GO" id="GO:0032259">
    <property type="term" value="P:methylation"/>
    <property type="evidence" value="ECO:0007669"/>
    <property type="project" value="UniProtKB-KW"/>
</dbReference>
<accession>A0A3Q9FN97</accession>
<dbReference type="EMBL" id="CP034562">
    <property type="protein sequence ID" value="AZQ63459.1"/>
    <property type="molecule type" value="Genomic_DNA"/>
</dbReference>
<dbReference type="CDD" id="cd18103">
    <property type="entry name" value="SpoU-like_RlmB"/>
    <property type="match status" value="1"/>
</dbReference>
<dbReference type="RefSeq" id="WP_126616030.1">
    <property type="nucleotide sequence ID" value="NZ_CP034562.1"/>
</dbReference>
<evidence type="ECO:0000256" key="2">
    <source>
        <dbReference type="ARBA" id="ARBA00022679"/>
    </source>
</evidence>
<keyword evidence="1 4" id="KW-0489">Methyltransferase</keyword>
<proteinExistence type="predicted"/>
<keyword evidence="5" id="KW-1185">Reference proteome</keyword>
<dbReference type="InterPro" id="IPR029028">
    <property type="entry name" value="Alpha/beta_knot_MTases"/>
</dbReference>
<organism evidence="4 5">
    <name type="scientific">Flammeovirga pectinis</name>
    <dbReference type="NCBI Taxonomy" id="2494373"/>
    <lineage>
        <taxon>Bacteria</taxon>
        <taxon>Pseudomonadati</taxon>
        <taxon>Bacteroidota</taxon>
        <taxon>Cytophagia</taxon>
        <taxon>Cytophagales</taxon>
        <taxon>Flammeovirgaceae</taxon>
        <taxon>Flammeovirga</taxon>
    </lineage>
</organism>
<dbReference type="GO" id="GO:0008173">
    <property type="term" value="F:RNA methyltransferase activity"/>
    <property type="evidence" value="ECO:0007669"/>
    <property type="project" value="InterPro"/>
</dbReference>
<evidence type="ECO:0000259" key="3">
    <source>
        <dbReference type="SMART" id="SM00967"/>
    </source>
</evidence>
<dbReference type="InterPro" id="IPR029064">
    <property type="entry name" value="Ribosomal_eL30-like_sf"/>
</dbReference>
<dbReference type="GO" id="GO:0006396">
    <property type="term" value="P:RNA processing"/>
    <property type="evidence" value="ECO:0007669"/>
    <property type="project" value="InterPro"/>
</dbReference>
<dbReference type="SMART" id="SM00967">
    <property type="entry name" value="SpoU_sub_bind"/>
    <property type="match status" value="1"/>
</dbReference>
<dbReference type="GO" id="GO:0003723">
    <property type="term" value="F:RNA binding"/>
    <property type="evidence" value="ECO:0007669"/>
    <property type="project" value="InterPro"/>
</dbReference>
<reference evidence="4 5" key="1">
    <citation type="submission" date="2018-12" db="EMBL/GenBank/DDBJ databases">
        <title>Flammeovirga pectinis sp. nov., isolated from the gut of the Korean scallop, Patinopecten yessoensis.</title>
        <authorList>
            <person name="Bae J.-W."/>
            <person name="Jeong Y.-S."/>
            <person name="Kang W."/>
        </authorList>
    </citation>
    <scope>NUCLEOTIDE SEQUENCE [LARGE SCALE GENOMIC DNA]</scope>
    <source>
        <strain evidence="4 5">L12M1</strain>
    </source>
</reference>
<gene>
    <name evidence="4" type="primary">rlmB</name>
    <name evidence="4" type="ORF">EI427_14830</name>
</gene>
<dbReference type="Gene3D" id="3.40.1280.10">
    <property type="match status" value="1"/>
</dbReference>
<dbReference type="Pfam" id="PF08032">
    <property type="entry name" value="SpoU_sub_bind"/>
    <property type="match status" value="1"/>
</dbReference>
<evidence type="ECO:0000313" key="4">
    <source>
        <dbReference type="EMBL" id="AZQ63459.1"/>
    </source>
</evidence>
<dbReference type="KEGG" id="fll:EI427_14830"/>
<sequence>MYDDKRKVNYTKYNTTPRQKTNSADIMYGIQPIFEALEAGKEFEKLFITRDSSNEQIAEIHKMANRAGIVVSRVPVEKLQRITSKNHQGVIAFVPAIDYAKAENVIAAAFEAGKTPLVLVLDRVTDVRNFGAIARTAECAGADLIMIPKKGAAQIGSDAVRTSAGALNHIPVCRVDNLKQGILELQDSGLQVVCCTEKGSKDLYYVDMEIPTAVVMGSEEDGISPDIIHLADKLAKIPMLGKVNSLNVGVAAGIVIFEANRQRMMSAQK</sequence>
<evidence type="ECO:0000256" key="1">
    <source>
        <dbReference type="ARBA" id="ARBA00022603"/>
    </source>
</evidence>
<dbReference type="AlphaFoldDB" id="A0A3Q9FN97"/>
<dbReference type="OrthoDB" id="9794400at2"/>
<feature type="domain" description="RNA 2-O ribose methyltransferase substrate binding" evidence="3">
    <location>
        <begin position="26"/>
        <end position="100"/>
    </location>
</feature>